<dbReference type="PROSITE" id="PS50893">
    <property type="entry name" value="ABC_TRANSPORTER_2"/>
    <property type="match status" value="1"/>
</dbReference>
<dbReference type="SUPFAM" id="SSF90123">
    <property type="entry name" value="ABC transporter transmembrane region"/>
    <property type="match status" value="1"/>
</dbReference>
<dbReference type="GO" id="GO:0005524">
    <property type="term" value="F:ATP binding"/>
    <property type="evidence" value="ECO:0007669"/>
    <property type="project" value="UniProtKB-KW"/>
</dbReference>
<dbReference type="InterPro" id="IPR005898">
    <property type="entry name" value="Cyc_pep_transpt_SyrD/YojI"/>
</dbReference>
<dbReference type="PROSITE" id="PS00211">
    <property type="entry name" value="ABC_TRANSPORTER_1"/>
    <property type="match status" value="1"/>
</dbReference>
<sequence>MSLVAFLLRASWQAIAIALITGFISGGCSAGLIALISRTVVKDNSPSSAIAVAFMALGLVALLTAIVSRILLVRFSQEAVFGLQLRLSRQILATELKPLENLGLPRLLVMLTEDIQAVATAAGAVPVLVINMASAAGCMVYISWLSWRVLALVLLLTLVASVSCRWFLVAGRRWLSAAREQQDRLFQHFRTLIDGVKELKLHYAGRQDFFHTDLEKTARQATRYNSRGLSLFAVLDSWGKLIYFFAIGLVLFALPRWIGISPETRIGYVLTFTYLLGPMESLVNKLPLLSKASIALQKIETLGLSLSDPDATGPPPPPADWHRLELRGVTHSYRTDREREFTLGPIDLTVHPGDLIFVIGGNGSGKSTLAKLLTGLYQPQSGSIWLDDQPIDPEQQERYRQYFSVVFSDFFLFERLLGFDRQADDARAQSYLQKLQLNHKVSIDQGQFSTTALSQGQRKRLTLLTAYLENRPIYLFDEWAADQDPTFKDLFYSQFLPNLQAQGKAIFVISHDDRYFHLADRLIKLDYGQVVYNQPPSQTVYAR</sequence>
<keyword evidence="6 8" id="KW-1133">Transmembrane helix</keyword>
<dbReference type="Gene3D" id="3.40.50.300">
    <property type="entry name" value="P-loop containing nucleotide triphosphate hydrolases"/>
    <property type="match status" value="1"/>
</dbReference>
<keyword evidence="4" id="KW-0547">Nucleotide-binding</keyword>
<name>A0A8J7AWU7_9CYAN</name>
<dbReference type="SMART" id="SM00382">
    <property type="entry name" value="AAA"/>
    <property type="match status" value="1"/>
</dbReference>
<dbReference type="GO" id="GO:0016887">
    <property type="term" value="F:ATP hydrolysis activity"/>
    <property type="evidence" value="ECO:0007669"/>
    <property type="project" value="InterPro"/>
</dbReference>
<protein>
    <submittedName>
        <fullName evidence="11">Cyclic peptide export ABC transporter</fullName>
    </submittedName>
</protein>
<evidence type="ECO:0000256" key="7">
    <source>
        <dbReference type="ARBA" id="ARBA00023136"/>
    </source>
</evidence>
<dbReference type="PROSITE" id="PS50929">
    <property type="entry name" value="ABC_TM1F"/>
    <property type="match status" value="1"/>
</dbReference>
<dbReference type="InterPro" id="IPR003593">
    <property type="entry name" value="AAA+_ATPase"/>
</dbReference>
<dbReference type="Gene3D" id="1.20.1560.10">
    <property type="entry name" value="ABC transporter type 1, transmembrane domain"/>
    <property type="match status" value="1"/>
</dbReference>
<evidence type="ECO:0000256" key="8">
    <source>
        <dbReference type="SAM" id="Phobius"/>
    </source>
</evidence>
<dbReference type="InterPro" id="IPR039421">
    <property type="entry name" value="Type_1_exporter"/>
</dbReference>
<dbReference type="AlphaFoldDB" id="A0A8J7AWU7"/>
<evidence type="ECO:0000313" key="12">
    <source>
        <dbReference type="Proteomes" id="UP000636505"/>
    </source>
</evidence>
<keyword evidence="3 8" id="KW-0812">Transmembrane</keyword>
<dbReference type="PANTHER" id="PTHR24221:SF654">
    <property type="entry name" value="ATP-BINDING CASSETTE SUB-FAMILY B MEMBER 6"/>
    <property type="match status" value="1"/>
</dbReference>
<keyword evidence="7 8" id="KW-0472">Membrane</keyword>
<keyword evidence="12" id="KW-1185">Reference proteome</keyword>
<evidence type="ECO:0000256" key="3">
    <source>
        <dbReference type="ARBA" id="ARBA00022692"/>
    </source>
</evidence>
<evidence type="ECO:0000313" key="11">
    <source>
        <dbReference type="EMBL" id="MBE9078783.1"/>
    </source>
</evidence>
<dbReference type="InterPro" id="IPR011527">
    <property type="entry name" value="ABC1_TM_dom"/>
</dbReference>
<comment type="caution">
    <text evidence="11">The sequence shown here is derived from an EMBL/GenBank/DDBJ whole genome shotgun (WGS) entry which is preliminary data.</text>
</comment>
<evidence type="ECO:0000256" key="4">
    <source>
        <dbReference type="ARBA" id="ARBA00022741"/>
    </source>
</evidence>
<dbReference type="PANTHER" id="PTHR24221">
    <property type="entry name" value="ATP-BINDING CASSETTE SUB-FAMILY B"/>
    <property type="match status" value="1"/>
</dbReference>
<dbReference type="InterPro" id="IPR027417">
    <property type="entry name" value="P-loop_NTPase"/>
</dbReference>
<evidence type="ECO:0000256" key="6">
    <source>
        <dbReference type="ARBA" id="ARBA00022989"/>
    </source>
</evidence>
<keyword evidence="5" id="KW-0067">ATP-binding</keyword>
<feature type="domain" description="ABC transporter" evidence="9">
    <location>
        <begin position="324"/>
        <end position="542"/>
    </location>
</feature>
<comment type="subcellular location">
    <subcellularLocation>
        <location evidence="1">Cell membrane</location>
        <topology evidence="1">Multi-pass membrane protein</topology>
    </subcellularLocation>
</comment>
<evidence type="ECO:0000256" key="2">
    <source>
        <dbReference type="ARBA" id="ARBA00022448"/>
    </source>
</evidence>
<dbReference type="CDD" id="cd03225">
    <property type="entry name" value="ABC_cobalt_CbiO_domain1"/>
    <property type="match status" value="1"/>
</dbReference>
<dbReference type="InterPro" id="IPR015856">
    <property type="entry name" value="ABC_transpr_CbiO/EcfA_su"/>
</dbReference>
<dbReference type="GO" id="GO:0005886">
    <property type="term" value="C:plasma membrane"/>
    <property type="evidence" value="ECO:0007669"/>
    <property type="project" value="UniProtKB-SubCell"/>
</dbReference>
<dbReference type="GO" id="GO:0034040">
    <property type="term" value="F:ATPase-coupled lipid transmembrane transporter activity"/>
    <property type="evidence" value="ECO:0007669"/>
    <property type="project" value="TreeGrafter"/>
</dbReference>
<organism evidence="11 12">
    <name type="scientific">Vasconcelosia minhoensis LEGE 07310</name>
    <dbReference type="NCBI Taxonomy" id="915328"/>
    <lineage>
        <taxon>Bacteria</taxon>
        <taxon>Bacillati</taxon>
        <taxon>Cyanobacteriota</taxon>
        <taxon>Cyanophyceae</taxon>
        <taxon>Nodosilineales</taxon>
        <taxon>Cymatolegaceae</taxon>
        <taxon>Vasconcelosia</taxon>
        <taxon>Vasconcelosia minhoensis</taxon>
    </lineage>
</organism>
<dbReference type="GO" id="GO:0015833">
    <property type="term" value="P:peptide transport"/>
    <property type="evidence" value="ECO:0007669"/>
    <property type="project" value="InterPro"/>
</dbReference>
<dbReference type="InterPro" id="IPR036640">
    <property type="entry name" value="ABC1_TM_sf"/>
</dbReference>
<dbReference type="InterPro" id="IPR017871">
    <property type="entry name" value="ABC_transporter-like_CS"/>
</dbReference>
<evidence type="ECO:0000256" key="1">
    <source>
        <dbReference type="ARBA" id="ARBA00004651"/>
    </source>
</evidence>
<dbReference type="RefSeq" id="WP_193908979.1">
    <property type="nucleotide sequence ID" value="NZ_JADEXG010000040.1"/>
</dbReference>
<evidence type="ECO:0000256" key="5">
    <source>
        <dbReference type="ARBA" id="ARBA00022840"/>
    </source>
</evidence>
<dbReference type="GO" id="GO:0140359">
    <property type="term" value="F:ABC-type transporter activity"/>
    <property type="evidence" value="ECO:0007669"/>
    <property type="project" value="InterPro"/>
</dbReference>
<dbReference type="SUPFAM" id="SSF52540">
    <property type="entry name" value="P-loop containing nucleoside triphosphate hydrolases"/>
    <property type="match status" value="1"/>
</dbReference>
<keyword evidence="2" id="KW-0813">Transport</keyword>
<proteinExistence type="predicted"/>
<feature type="domain" description="ABC transmembrane type-1" evidence="10">
    <location>
        <begin position="16"/>
        <end position="291"/>
    </location>
</feature>
<feature type="transmembrane region" description="Helical" evidence="8">
    <location>
        <begin position="115"/>
        <end position="142"/>
    </location>
</feature>
<dbReference type="Pfam" id="PF00664">
    <property type="entry name" value="ABC_membrane"/>
    <property type="match status" value="1"/>
</dbReference>
<evidence type="ECO:0000259" key="9">
    <source>
        <dbReference type="PROSITE" id="PS50893"/>
    </source>
</evidence>
<dbReference type="Proteomes" id="UP000636505">
    <property type="component" value="Unassembled WGS sequence"/>
</dbReference>
<feature type="transmembrane region" description="Helical" evidence="8">
    <location>
        <begin position="48"/>
        <end position="72"/>
    </location>
</feature>
<dbReference type="GO" id="GO:1904680">
    <property type="term" value="F:peptide transmembrane transporter activity"/>
    <property type="evidence" value="ECO:0007669"/>
    <property type="project" value="InterPro"/>
</dbReference>
<dbReference type="NCBIfam" id="TIGR01194">
    <property type="entry name" value="cyc_pep_trnsptr"/>
    <property type="match status" value="1"/>
</dbReference>
<feature type="transmembrane region" description="Helical" evidence="8">
    <location>
        <begin position="12"/>
        <end position="36"/>
    </location>
</feature>
<evidence type="ECO:0000259" key="10">
    <source>
        <dbReference type="PROSITE" id="PS50929"/>
    </source>
</evidence>
<dbReference type="Pfam" id="PF00005">
    <property type="entry name" value="ABC_tran"/>
    <property type="match status" value="1"/>
</dbReference>
<feature type="transmembrane region" description="Helical" evidence="8">
    <location>
        <begin position="149"/>
        <end position="168"/>
    </location>
</feature>
<gene>
    <name evidence="11" type="ORF">IQ241_16010</name>
</gene>
<dbReference type="InterPro" id="IPR003439">
    <property type="entry name" value="ABC_transporter-like_ATP-bd"/>
</dbReference>
<dbReference type="EMBL" id="JADEXG010000040">
    <property type="protein sequence ID" value="MBE9078783.1"/>
    <property type="molecule type" value="Genomic_DNA"/>
</dbReference>
<reference evidence="11" key="1">
    <citation type="submission" date="2020-10" db="EMBL/GenBank/DDBJ databases">
        <authorList>
            <person name="Castelo-Branco R."/>
            <person name="Eusebio N."/>
            <person name="Adriana R."/>
            <person name="Vieira A."/>
            <person name="Brugerolle De Fraissinette N."/>
            <person name="Rezende De Castro R."/>
            <person name="Schneider M.P."/>
            <person name="Vasconcelos V."/>
            <person name="Leao P.N."/>
        </authorList>
    </citation>
    <scope>NUCLEOTIDE SEQUENCE</scope>
    <source>
        <strain evidence="11">LEGE 07310</strain>
    </source>
</reference>
<accession>A0A8J7AWU7</accession>